<dbReference type="AlphaFoldDB" id="E1RE31"/>
<sequence length="149" mass="16999">MASNREMEKKIGALADYLRVNPDKITPSKGTLYSFRAFYYGPNRAYLVLTEIEANVAARRAIMNRLWVIALESVFNYFDIGCYPADALEKLSHDDIKKINAGLETLFEKTCGIEILAEKMLSLGNRANILADYDQKESTHGDYLIYRLF</sequence>
<name>E1RE31_METP4</name>
<gene>
    <name evidence="1" type="ordered locus">Mpet_0144</name>
</gene>
<proteinExistence type="predicted"/>
<accession>E1RE31</accession>
<dbReference type="GeneID" id="9742584"/>
<dbReference type="Proteomes" id="UP000006565">
    <property type="component" value="Chromosome"/>
</dbReference>
<dbReference type="EMBL" id="CP002117">
    <property type="protein sequence ID" value="ADN34922.1"/>
    <property type="molecule type" value="Genomic_DNA"/>
</dbReference>
<organism evidence="1 2">
    <name type="scientific">Methanolacinia petrolearia (strain DSM 11571 / OCM 486 / SEBR 4847)</name>
    <name type="common">Methanoplanus petrolearius</name>
    <dbReference type="NCBI Taxonomy" id="679926"/>
    <lineage>
        <taxon>Archaea</taxon>
        <taxon>Methanobacteriati</taxon>
        <taxon>Methanobacteriota</taxon>
        <taxon>Stenosarchaea group</taxon>
        <taxon>Methanomicrobia</taxon>
        <taxon>Methanomicrobiales</taxon>
        <taxon>Methanomicrobiaceae</taxon>
        <taxon>Methanolacinia</taxon>
    </lineage>
</organism>
<dbReference type="HOGENOM" id="CLU_1745569_0_0_2"/>
<protein>
    <submittedName>
        <fullName evidence="1">Uncharacterized protein</fullName>
    </submittedName>
</protein>
<dbReference type="eggNOG" id="arCOG11713">
    <property type="taxonomic scope" value="Archaea"/>
</dbReference>
<dbReference type="RefSeq" id="WP_013328101.1">
    <property type="nucleotide sequence ID" value="NC_014507.1"/>
</dbReference>
<keyword evidence="2" id="KW-1185">Reference proteome</keyword>
<dbReference type="STRING" id="679926.Mpet_0144"/>
<evidence type="ECO:0000313" key="1">
    <source>
        <dbReference type="EMBL" id="ADN34922.1"/>
    </source>
</evidence>
<dbReference type="KEGG" id="mpi:Mpet_0144"/>
<dbReference type="OrthoDB" id="108767at2157"/>
<reference evidence="1 2" key="1">
    <citation type="journal article" date="2010" name="Stand. Genomic Sci.">
        <title>Complete genome sequence of Methanoplanus petrolearius type strain (SEBR 4847).</title>
        <authorList>
            <person name="Brambilla E."/>
            <person name="Djao O.D."/>
            <person name="Daligault H."/>
            <person name="Lapidus A."/>
            <person name="Lucas S."/>
            <person name="Hammon N."/>
            <person name="Nolan M."/>
            <person name="Tice H."/>
            <person name="Cheng J.F."/>
            <person name="Han C."/>
            <person name="Tapia R."/>
            <person name="Goodwin L."/>
            <person name="Pitluck S."/>
            <person name="Liolios K."/>
            <person name="Ivanova N."/>
            <person name="Mavromatis K."/>
            <person name="Mikhailova N."/>
            <person name="Pati A."/>
            <person name="Chen A."/>
            <person name="Palaniappan K."/>
            <person name="Land M."/>
            <person name="Hauser L."/>
            <person name="Chang Y.J."/>
            <person name="Jeffries C.D."/>
            <person name="Rohde M."/>
            <person name="Spring S."/>
            <person name="Sikorski J."/>
            <person name="Goker M."/>
            <person name="Woyke T."/>
            <person name="Bristow J."/>
            <person name="Eisen J.A."/>
            <person name="Markowitz V."/>
            <person name="Hugenholtz P."/>
            <person name="Kyrpides N.C."/>
            <person name="Klenk H.P."/>
        </authorList>
    </citation>
    <scope>NUCLEOTIDE SEQUENCE [LARGE SCALE GENOMIC DNA]</scope>
    <source>
        <strain evidence="2">DSM 11571 / OCM 486 / SEBR 4847</strain>
    </source>
</reference>
<evidence type="ECO:0000313" key="2">
    <source>
        <dbReference type="Proteomes" id="UP000006565"/>
    </source>
</evidence>